<accession>A0A2V1DUD0</accession>
<evidence type="ECO:0000313" key="1">
    <source>
        <dbReference type="EMBL" id="PVI01552.1"/>
    </source>
</evidence>
<keyword evidence="2" id="KW-1185">Reference proteome</keyword>
<dbReference type="OrthoDB" id="3477286at2759"/>
<name>A0A2V1DUD0_9PLEO</name>
<proteinExistence type="predicted"/>
<dbReference type="STRING" id="97972.A0A2V1DUD0"/>
<gene>
    <name evidence="1" type="ORF">DM02DRAFT_704989</name>
</gene>
<reference evidence="1 2" key="1">
    <citation type="journal article" date="2018" name="Sci. Rep.">
        <title>Comparative genomics provides insights into the lifestyle and reveals functional heterogeneity of dark septate endophytic fungi.</title>
        <authorList>
            <person name="Knapp D.G."/>
            <person name="Nemeth J.B."/>
            <person name="Barry K."/>
            <person name="Hainaut M."/>
            <person name="Henrissat B."/>
            <person name="Johnson J."/>
            <person name="Kuo A."/>
            <person name="Lim J.H.P."/>
            <person name="Lipzen A."/>
            <person name="Nolan M."/>
            <person name="Ohm R.A."/>
            <person name="Tamas L."/>
            <person name="Grigoriev I.V."/>
            <person name="Spatafora J.W."/>
            <person name="Nagy L.G."/>
            <person name="Kovacs G.M."/>
        </authorList>
    </citation>
    <scope>NUCLEOTIDE SEQUENCE [LARGE SCALE GENOMIC DNA]</scope>
    <source>
        <strain evidence="1 2">DSE2036</strain>
    </source>
</reference>
<dbReference type="EMBL" id="KZ805356">
    <property type="protein sequence ID" value="PVI01552.1"/>
    <property type="molecule type" value="Genomic_DNA"/>
</dbReference>
<sequence>DTFRPLQGPQEQALKAKQIYTLFKSDCNYRPNQREGYRQVWFQMIMRSSLYEATLPQDKVFAVLGIIAEMTKKEDDETIGFPEIDYSKSVSLVYQDFLKHSINLSEHLACLEIFHDRSTTAKDLPSWAIDLRQNITRLRIQSGVFQFSVRMTQSVPQVYNEYGLLQLEGRRMGAITSTACPWERGLHREYNSSFLAYRCYGVGLESCISSDNWIPKNQGNRGIEEVYKILNERCSYVWVGLEPRGFVLEEYNSFKHQCYAF</sequence>
<dbReference type="Proteomes" id="UP000244855">
    <property type="component" value="Unassembled WGS sequence"/>
</dbReference>
<organism evidence="1 2">
    <name type="scientific">Periconia macrospinosa</name>
    <dbReference type="NCBI Taxonomy" id="97972"/>
    <lineage>
        <taxon>Eukaryota</taxon>
        <taxon>Fungi</taxon>
        <taxon>Dikarya</taxon>
        <taxon>Ascomycota</taxon>
        <taxon>Pezizomycotina</taxon>
        <taxon>Dothideomycetes</taxon>
        <taxon>Pleosporomycetidae</taxon>
        <taxon>Pleosporales</taxon>
        <taxon>Massarineae</taxon>
        <taxon>Periconiaceae</taxon>
        <taxon>Periconia</taxon>
    </lineage>
</organism>
<protein>
    <recommendedName>
        <fullName evidence="3">Heterokaryon incompatibility domain-containing protein</fullName>
    </recommendedName>
</protein>
<dbReference type="AlphaFoldDB" id="A0A2V1DUD0"/>
<evidence type="ECO:0000313" key="2">
    <source>
        <dbReference type="Proteomes" id="UP000244855"/>
    </source>
</evidence>
<evidence type="ECO:0008006" key="3">
    <source>
        <dbReference type="Google" id="ProtNLM"/>
    </source>
</evidence>
<feature type="non-terminal residue" evidence="1">
    <location>
        <position position="261"/>
    </location>
</feature>
<feature type="non-terminal residue" evidence="1">
    <location>
        <position position="1"/>
    </location>
</feature>